<accession>A0ACB8XS01</accession>
<keyword evidence="2" id="KW-1185">Reference proteome</keyword>
<evidence type="ECO:0000313" key="1">
    <source>
        <dbReference type="EMBL" id="KAI3673139.1"/>
    </source>
</evidence>
<reference evidence="1 2" key="2">
    <citation type="journal article" date="2022" name="Mol. Ecol. Resour.">
        <title>The genomes of chicory, endive, great burdock and yacon provide insights into Asteraceae paleo-polyploidization history and plant inulin production.</title>
        <authorList>
            <person name="Fan W."/>
            <person name="Wang S."/>
            <person name="Wang H."/>
            <person name="Wang A."/>
            <person name="Jiang F."/>
            <person name="Liu H."/>
            <person name="Zhao H."/>
            <person name="Xu D."/>
            <person name="Zhang Y."/>
        </authorList>
    </citation>
    <scope>NUCLEOTIDE SEQUENCE [LARGE SCALE GENOMIC DNA]</scope>
    <source>
        <strain evidence="2">cv. Niubang</strain>
    </source>
</reference>
<gene>
    <name evidence="1" type="ORF">L6452_39254</name>
</gene>
<protein>
    <submittedName>
        <fullName evidence="1">Uncharacterized protein</fullName>
    </submittedName>
</protein>
<proteinExistence type="predicted"/>
<name>A0ACB8XS01_ARCLA</name>
<organism evidence="1 2">
    <name type="scientific">Arctium lappa</name>
    <name type="common">Greater burdock</name>
    <name type="synonym">Lappa major</name>
    <dbReference type="NCBI Taxonomy" id="4217"/>
    <lineage>
        <taxon>Eukaryota</taxon>
        <taxon>Viridiplantae</taxon>
        <taxon>Streptophyta</taxon>
        <taxon>Embryophyta</taxon>
        <taxon>Tracheophyta</taxon>
        <taxon>Spermatophyta</taxon>
        <taxon>Magnoliopsida</taxon>
        <taxon>eudicotyledons</taxon>
        <taxon>Gunneridae</taxon>
        <taxon>Pentapetalae</taxon>
        <taxon>asterids</taxon>
        <taxon>campanulids</taxon>
        <taxon>Asterales</taxon>
        <taxon>Asteraceae</taxon>
        <taxon>Carduoideae</taxon>
        <taxon>Cardueae</taxon>
        <taxon>Arctiinae</taxon>
        <taxon>Arctium</taxon>
    </lineage>
</organism>
<reference evidence="2" key="1">
    <citation type="journal article" date="2022" name="Mol. Ecol. Resour.">
        <title>The genomes of chicory, endive, great burdock and yacon provide insights into Asteraceae palaeo-polyploidization history and plant inulin production.</title>
        <authorList>
            <person name="Fan W."/>
            <person name="Wang S."/>
            <person name="Wang H."/>
            <person name="Wang A."/>
            <person name="Jiang F."/>
            <person name="Liu H."/>
            <person name="Zhao H."/>
            <person name="Xu D."/>
            <person name="Zhang Y."/>
        </authorList>
    </citation>
    <scope>NUCLEOTIDE SEQUENCE [LARGE SCALE GENOMIC DNA]</scope>
    <source>
        <strain evidence="2">cv. Niubang</strain>
    </source>
</reference>
<dbReference type="EMBL" id="CM042061">
    <property type="protein sequence ID" value="KAI3673139.1"/>
    <property type="molecule type" value="Genomic_DNA"/>
</dbReference>
<sequence>MLYSLLARGRRVRPILCALRPASSSVGTKPPPCPSSAVEMIHTMSLIQDDLPCMDNDNFRRGKPTNHKVYGEGVAVLAGDSLLTFAFQHVSSATVRELAKSIGMEGLVGGSSGGHSFNRGEGCRTGPA</sequence>
<dbReference type="Proteomes" id="UP001055879">
    <property type="component" value="Linkage Group LG15"/>
</dbReference>
<comment type="caution">
    <text evidence="1">The sequence shown here is derived from an EMBL/GenBank/DDBJ whole genome shotgun (WGS) entry which is preliminary data.</text>
</comment>
<evidence type="ECO:0000313" key="2">
    <source>
        <dbReference type="Proteomes" id="UP001055879"/>
    </source>
</evidence>